<evidence type="ECO:0000256" key="5">
    <source>
        <dbReference type="ARBA" id="ARBA00023136"/>
    </source>
</evidence>
<comment type="caution">
    <text evidence="7">The sequence shown here is derived from an EMBL/GenBank/DDBJ whole genome shotgun (WGS) entry which is preliminary data.</text>
</comment>
<keyword evidence="5 6" id="KW-0472">Membrane</keyword>
<name>A0ABT1EER1_9FIRM</name>
<accession>A0ABT1EER1</accession>
<feature type="transmembrane region" description="Helical" evidence="6">
    <location>
        <begin position="383"/>
        <end position="403"/>
    </location>
</feature>
<protein>
    <submittedName>
        <fullName evidence="7">Polysaccharide biosynthesis protein</fullName>
    </submittedName>
</protein>
<feature type="transmembrane region" description="Helical" evidence="6">
    <location>
        <begin position="204"/>
        <end position="228"/>
    </location>
</feature>
<feature type="transmembrane region" description="Helical" evidence="6">
    <location>
        <begin position="167"/>
        <end position="184"/>
    </location>
</feature>
<comment type="subcellular location">
    <subcellularLocation>
        <location evidence="1">Cell membrane</location>
        <topology evidence="1">Multi-pass membrane protein</topology>
    </subcellularLocation>
</comment>
<dbReference type="PANTHER" id="PTHR30250">
    <property type="entry name" value="PST FAMILY PREDICTED COLANIC ACID TRANSPORTER"/>
    <property type="match status" value="1"/>
</dbReference>
<feature type="transmembrane region" description="Helical" evidence="6">
    <location>
        <begin position="415"/>
        <end position="432"/>
    </location>
</feature>
<dbReference type="Proteomes" id="UP001523565">
    <property type="component" value="Unassembled WGS sequence"/>
</dbReference>
<organism evidence="7 8">
    <name type="scientific">Ohessyouella blattaphilus</name>
    <dbReference type="NCBI Taxonomy" id="2949333"/>
    <lineage>
        <taxon>Bacteria</taxon>
        <taxon>Bacillati</taxon>
        <taxon>Bacillota</taxon>
        <taxon>Clostridia</taxon>
        <taxon>Lachnospirales</taxon>
        <taxon>Lachnospiraceae</taxon>
        <taxon>Ohessyouella</taxon>
    </lineage>
</organism>
<dbReference type="InterPro" id="IPR024923">
    <property type="entry name" value="PG_synth_SpoVB"/>
</dbReference>
<feature type="transmembrane region" description="Helical" evidence="6">
    <location>
        <begin position="307"/>
        <end position="327"/>
    </location>
</feature>
<dbReference type="CDD" id="cd13124">
    <property type="entry name" value="MATE_SpoVB_like"/>
    <property type="match status" value="1"/>
</dbReference>
<dbReference type="InterPro" id="IPR050833">
    <property type="entry name" value="Poly_Biosynth_Transport"/>
</dbReference>
<feature type="transmembrane region" description="Helical" evidence="6">
    <location>
        <begin position="348"/>
        <end position="368"/>
    </location>
</feature>
<dbReference type="Pfam" id="PF01943">
    <property type="entry name" value="Polysacc_synt"/>
    <property type="match status" value="1"/>
</dbReference>
<feature type="transmembrane region" description="Helical" evidence="6">
    <location>
        <begin position="249"/>
        <end position="267"/>
    </location>
</feature>
<keyword evidence="8" id="KW-1185">Reference proteome</keyword>
<dbReference type="InterPro" id="IPR002797">
    <property type="entry name" value="Polysacc_synth"/>
</dbReference>
<evidence type="ECO:0000256" key="3">
    <source>
        <dbReference type="ARBA" id="ARBA00022692"/>
    </source>
</evidence>
<feature type="transmembrane region" description="Helical" evidence="6">
    <location>
        <begin position="12"/>
        <end position="33"/>
    </location>
</feature>
<keyword evidence="4 6" id="KW-1133">Transmembrane helix</keyword>
<feature type="transmembrane region" description="Helical" evidence="6">
    <location>
        <begin position="93"/>
        <end position="113"/>
    </location>
</feature>
<evidence type="ECO:0000256" key="4">
    <source>
        <dbReference type="ARBA" id="ARBA00022989"/>
    </source>
</evidence>
<feature type="transmembrane region" description="Helical" evidence="6">
    <location>
        <begin position="53"/>
        <end position="72"/>
    </location>
</feature>
<gene>
    <name evidence="7" type="ORF">NK118_02915</name>
</gene>
<reference evidence="7 8" key="1">
    <citation type="journal article" date="2022" name="Genome Biol. Evol.">
        <title>Host diet, physiology and behaviors set the stage for Lachnospiraceae cladogenesis.</title>
        <authorList>
            <person name="Vera-Ponce De Leon A."/>
            <person name="Schneider M."/>
            <person name="Jahnes B.C."/>
            <person name="Sadowski V."/>
            <person name="Camuy-Velez L.A."/>
            <person name="Duan J."/>
            <person name="Sabree Z.L."/>
        </authorList>
    </citation>
    <scope>NUCLEOTIDE SEQUENCE [LARGE SCALE GENOMIC DNA]</scope>
    <source>
        <strain evidence="7 8">PAL227</strain>
    </source>
</reference>
<evidence type="ECO:0000256" key="6">
    <source>
        <dbReference type="SAM" id="Phobius"/>
    </source>
</evidence>
<keyword evidence="3 6" id="KW-0812">Transmembrane</keyword>
<dbReference type="RefSeq" id="WP_262068101.1">
    <property type="nucleotide sequence ID" value="NZ_JAMXOC010000002.1"/>
</dbReference>
<feature type="transmembrane region" description="Helical" evidence="6">
    <location>
        <begin position="438"/>
        <end position="457"/>
    </location>
</feature>
<feature type="transmembrane region" description="Helical" evidence="6">
    <location>
        <begin position="478"/>
        <end position="499"/>
    </location>
</feature>
<dbReference type="PIRSF" id="PIRSF038958">
    <property type="entry name" value="PG_synth_SpoVB"/>
    <property type="match status" value="1"/>
</dbReference>
<feature type="transmembrane region" description="Helical" evidence="6">
    <location>
        <begin position="125"/>
        <end position="146"/>
    </location>
</feature>
<evidence type="ECO:0000313" key="7">
    <source>
        <dbReference type="EMBL" id="MCP1109196.1"/>
    </source>
</evidence>
<dbReference type="EMBL" id="JAMZFV010000002">
    <property type="protein sequence ID" value="MCP1109196.1"/>
    <property type="molecule type" value="Genomic_DNA"/>
</dbReference>
<evidence type="ECO:0000313" key="8">
    <source>
        <dbReference type="Proteomes" id="UP001523565"/>
    </source>
</evidence>
<feature type="transmembrane region" description="Helical" evidence="6">
    <location>
        <begin position="505"/>
        <end position="526"/>
    </location>
</feature>
<proteinExistence type="predicted"/>
<keyword evidence="2" id="KW-1003">Cell membrane</keyword>
<dbReference type="PANTHER" id="PTHR30250:SF21">
    <property type="entry name" value="LIPID II FLIPPASE MURJ"/>
    <property type="match status" value="1"/>
</dbReference>
<sequence length="551" mass="59776">MAGNKQNKSNDFLVQGSILAVAGIITKIIGLVYRVPLNNILGKEGNGYYSMAFSIYIVFWTLTSYSLPLAVSKLVSARIAKGQYKNAYKVFRGAMSLAVGVGGAVSILLFLFANTLASVVMKSDLSVYAIRVLAPCIFVVSVLGTLRGFFQGIGSMVPTAVSQIIEQIVNAIASIAGAYVLFNIGKKLGKTAEGTSYGAAYSAAGGTIGTVLGAFVALLFMLLVFVAYKKYFKRKMKRDGTKKSEDTRYILKILLLTITPILISATITNMNDFLDGTIFNNVMAAQGMAKKDYIDIYGVFGGRYSTLIAVPISIGSALAASFIPSLVASMQTRNKKEVFGKIESTYRFNMIVMIPCAVALFVLARPILDLLFSGDNTLAANMLRVGALSILFFGYMMVSNAVLQGIDEMGATVKNAFIALIVYVVAQLFMLVVLKLGIYGVIISRIIYGMTASYLNAKDVRRYIGYVQEKKRTYVIPGISAAIMGIIAFFSQLVLELFLPGKVATLITCMVAVIVYFVVLILLGGIKESEMKGMPKGHLLIKICRKLHLYR</sequence>
<evidence type="ECO:0000256" key="2">
    <source>
        <dbReference type="ARBA" id="ARBA00022475"/>
    </source>
</evidence>
<evidence type="ECO:0000256" key="1">
    <source>
        <dbReference type="ARBA" id="ARBA00004651"/>
    </source>
</evidence>